<evidence type="ECO:0000256" key="3">
    <source>
        <dbReference type="ARBA" id="ARBA00023274"/>
    </source>
</evidence>
<dbReference type="GO" id="GO:0003735">
    <property type="term" value="F:structural constituent of ribosome"/>
    <property type="evidence" value="ECO:0007669"/>
    <property type="project" value="InterPro"/>
</dbReference>
<dbReference type="PROSITE" id="PS00831">
    <property type="entry name" value="RIBOSOMAL_L27"/>
    <property type="match status" value="1"/>
</dbReference>
<organism evidence="7 8">
    <name type="scientific">Robbsia andropogonis</name>
    <dbReference type="NCBI Taxonomy" id="28092"/>
    <lineage>
        <taxon>Bacteria</taxon>
        <taxon>Pseudomonadati</taxon>
        <taxon>Pseudomonadota</taxon>
        <taxon>Betaproteobacteria</taxon>
        <taxon>Burkholderiales</taxon>
        <taxon>Burkholderiaceae</taxon>
        <taxon>Robbsia</taxon>
    </lineage>
</organism>
<dbReference type="NCBIfam" id="TIGR00062">
    <property type="entry name" value="L27"/>
    <property type="match status" value="1"/>
</dbReference>
<sequence length="87" mass="8984">MAHKKAGGSSRNGRDSESKRLGVKVYGGQAINAGGIIVRQRGTRVNAGANVGIGKDHTLFALTDGHVQFQVKGAGKKQFVTVLPAAA</sequence>
<dbReference type="PRINTS" id="PR00063">
    <property type="entry name" value="RIBOSOMALL27"/>
</dbReference>
<dbReference type="FunFam" id="2.40.50.100:FF:000060">
    <property type="entry name" value="Apicoplast ribosomal protein L27"/>
    <property type="match status" value="1"/>
</dbReference>
<dbReference type="InterPro" id="IPR001684">
    <property type="entry name" value="Ribosomal_bL27"/>
</dbReference>
<dbReference type="EMBL" id="LAQU01000029">
    <property type="protein sequence ID" value="KKB61881.1"/>
    <property type="molecule type" value="Genomic_DNA"/>
</dbReference>
<evidence type="ECO:0000256" key="6">
    <source>
        <dbReference type="SAM" id="MobiDB-lite"/>
    </source>
</evidence>
<evidence type="ECO:0000256" key="4">
    <source>
        <dbReference type="ARBA" id="ARBA00035175"/>
    </source>
</evidence>
<dbReference type="SUPFAM" id="SSF110324">
    <property type="entry name" value="Ribosomal L27 protein-like"/>
    <property type="match status" value="1"/>
</dbReference>
<name>A0A0F5JVI6_9BURK</name>
<evidence type="ECO:0000256" key="2">
    <source>
        <dbReference type="ARBA" id="ARBA00022980"/>
    </source>
</evidence>
<dbReference type="GO" id="GO:0006412">
    <property type="term" value="P:translation"/>
    <property type="evidence" value="ECO:0007669"/>
    <property type="project" value="UniProtKB-UniRule"/>
</dbReference>
<accession>A0A0F5JVI6</accession>
<keyword evidence="2 5" id="KW-0689">Ribosomal protein</keyword>
<dbReference type="Pfam" id="PF01016">
    <property type="entry name" value="Ribosomal_L27"/>
    <property type="match status" value="1"/>
</dbReference>
<feature type="region of interest" description="Disordered" evidence="6">
    <location>
        <begin position="1"/>
        <end position="21"/>
    </location>
</feature>
<dbReference type="RefSeq" id="WP_024901857.1">
    <property type="nucleotide sequence ID" value="NZ_CADFGU010000006.1"/>
</dbReference>
<comment type="similarity">
    <text evidence="1 5">Belongs to the bacterial ribosomal protein bL27 family.</text>
</comment>
<reference evidence="7 8" key="1">
    <citation type="submission" date="2015-03" db="EMBL/GenBank/DDBJ databases">
        <title>Draft Genome Sequence of Burkholderia andropogonis type strain ICMP2807, isolated from Sorghum bicolor.</title>
        <authorList>
            <person name="Lopes-Santos L."/>
            <person name="Castro D.B."/>
            <person name="Ottoboni L.M."/>
            <person name="Park D."/>
            <person name="Weirc B.S."/>
            <person name="Destefano S.A."/>
        </authorList>
    </citation>
    <scope>NUCLEOTIDE SEQUENCE [LARGE SCALE GENOMIC DNA]</scope>
    <source>
        <strain evidence="7 8">ICMP2807</strain>
    </source>
</reference>
<dbReference type="Proteomes" id="UP000033618">
    <property type="component" value="Unassembled WGS sequence"/>
</dbReference>
<evidence type="ECO:0000313" key="7">
    <source>
        <dbReference type="EMBL" id="KKB61881.1"/>
    </source>
</evidence>
<protein>
    <recommendedName>
        <fullName evidence="4 5">Large ribosomal subunit protein bL27</fullName>
    </recommendedName>
</protein>
<gene>
    <name evidence="5 7" type="primary">rpmA</name>
    <name evidence="7" type="ORF">WM40_20495</name>
</gene>
<evidence type="ECO:0000256" key="1">
    <source>
        <dbReference type="ARBA" id="ARBA00010797"/>
    </source>
</evidence>
<dbReference type="InterPro" id="IPR018261">
    <property type="entry name" value="Ribosomal_bL27_CS"/>
</dbReference>
<dbReference type="STRING" id="28092.WM40_20495"/>
<keyword evidence="8" id="KW-1185">Reference proteome</keyword>
<dbReference type="HAMAP" id="MF_00539">
    <property type="entry name" value="Ribosomal_bL27"/>
    <property type="match status" value="1"/>
</dbReference>
<dbReference type="PANTHER" id="PTHR15893">
    <property type="entry name" value="RIBOSOMAL PROTEIN L27"/>
    <property type="match status" value="1"/>
</dbReference>
<dbReference type="PATRIC" id="fig|28092.6.peg.4820"/>
<keyword evidence="3 5" id="KW-0687">Ribonucleoprotein</keyword>
<proteinExistence type="inferred from homology"/>
<dbReference type="Gene3D" id="2.40.50.100">
    <property type="match status" value="1"/>
</dbReference>
<dbReference type="AlphaFoldDB" id="A0A0F5JVI6"/>
<dbReference type="PANTHER" id="PTHR15893:SF0">
    <property type="entry name" value="LARGE RIBOSOMAL SUBUNIT PROTEIN BL27M"/>
    <property type="match status" value="1"/>
</dbReference>
<dbReference type="GO" id="GO:0022625">
    <property type="term" value="C:cytosolic large ribosomal subunit"/>
    <property type="evidence" value="ECO:0007669"/>
    <property type="project" value="TreeGrafter"/>
</dbReference>
<dbReference type="OrthoDB" id="9803474at2"/>
<evidence type="ECO:0000313" key="8">
    <source>
        <dbReference type="Proteomes" id="UP000033618"/>
    </source>
</evidence>
<evidence type="ECO:0000256" key="5">
    <source>
        <dbReference type="HAMAP-Rule" id="MF_00539"/>
    </source>
</evidence>
<comment type="caution">
    <text evidence="7">The sequence shown here is derived from an EMBL/GenBank/DDBJ whole genome shotgun (WGS) entry which is preliminary data.</text>
</comment>